<feature type="transmembrane region" description="Helical" evidence="1">
    <location>
        <begin position="188"/>
        <end position="210"/>
    </location>
</feature>
<protein>
    <recommendedName>
        <fullName evidence="2">DUF6534 domain-containing protein</fullName>
    </recommendedName>
</protein>
<dbReference type="EMBL" id="KN881833">
    <property type="protein sequence ID" value="KIY48477.1"/>
    <property type="molecule type" value="Genomic_DNA"/>
</dbReference>
<keyword evidence="1" id="KW-0472">Membrane</keyword>
<evidence type="ECO:0000313" key="4">
    <source>
        <dbReference type="Proteomes" id="UP000054144"/>
    </source>
</evidence>
<feature type="transmembrane region" description="Helical" evidence="1">
    <location>
        <begin position="109"/>
        <end position="126"/>
    </location>
</feature>
<dbReference type="InterPro" id="IPR045339">
    <property type="entry name" value="DUF6534"/>
</dbReference>
<feature type="transmembrane region" description="Helical" evidence="1">
    <location>
        <begin position="147"/>
        <end position="168"/>
    </location>
</feature>
<sequence length="318" mass="35255">MSDYSGYDGNSSSSSYSSYSSASYSLDDTMGVIFISNVLTAVLWGAACVQTYIYTITYWNRDSWKLKSLVYSIFALDTLHQALLSMAVYKYLITHFGDYDYLDAPAKDIFEALNVAYFSVILYWVIRGLLASTWAELDRSPMHQMIVALNAFGFANDVVITIAFTFFLHRSKNGLSRTTRMVNRIVIMSINTGSITAAFGLGALIAWLVVPTAQIYSALWLVGGRLYSNSMLGILNARNFVREAGDNTDAGIEDFPSFSAATDTTGIPTETDVGSQRSKVDFTSRRVHLGVTYQPSIELQDVKSTSRDLENGLVTRRT</sequence>
<dbReference type="Proteomes" id="UP000054144">
    <property type="component" value="Unassembled WGS sequence"/>
</dbReference>
<dbReference type="PANTHER" id="PTHR40465">
    <property type="entry name" value="CHROMOSOME 1, WHOLE GENOME SHOTGUN SEQUENCE"/>
    <property type="match status" value="1"/>
</dbReference>
<dbReference type="Pfam" id="PF20152">
    <property type="entry name" value="DUF6534"/>
    <property type="match status" value="1"/>
</dbReference>
<reference evidence="3 4" key="1">
    <citation type="journal article" date="2015" name="Fungal Genet. Biol.">
        <title>Evolution of novel wood decay mechanisms in Agaricales revealed by the genome sequences of Fistulina hepatica and Cylindrobasidium torrendii.</title>
        <authorList>
            <person name="Floudas D."/>
            <person name="Held B.W."/>
            <person name="Riley R."/>
            <person name="Nagy L.G."/>
            <person name="Koehler G."/>
            <person name="Ransdell A.S."/>
            <person name="Younus H."/>
            <person name="Chow J."/>
            <person name="Chiniquy J."/>
            <person name="Lipzen A."/>
            <person name="Tritt A."/>
            <person name="Sun H."/>
            <person name="Haridas S."/>
            <person name="LaButti K."/>
            <person name="Ohm R.A."/>
            <person name="Kues U."/>
            <person name="Blanchette R.A."/>
            <person name="Grigoriev I.V."/>
            <person name="Minto R.E."/>
            <person name="Hibbett D.S."/>
        </authorList>
    </citation>
    <scope>NUCLEOTIDE SEQUENCE [LARGE SCALE GENOMIC DNA]</scope>
    <source>
        <strain evidence="3 4">ATCC 64428</strain>
    </source>
</reference>
<dbReference type="PANTHER" id="PTHR40465:SF1">
    <property type="entry name" value="DUF6534 DOMAIN-CONTAINING PROTEIN"/>
    <property type="match status" value="1"/>
</dbReference>
<proteinExistence type="predicted"/>
<organism evidence="3 4">
    <name type="scientific">Fistulina hepatica ATCC 64428</name>
    <dbReference type="NCBI Taxonomy" id="1128425"/>
    <lineage>
        <taxon>Eukaryota</taxon>
        <taxon>Fungi</taxon>
        <taxon>Dikarya</taxon>
        <taxon>Basidiomycota</taxon>
        <taxon>Agaricomycotina</taxon>
        <taxon>Agaricomycetes</taxon>
        <taxon>Agaricomycetidae</taxon>
        <taxon>Agaricales</taxon>
        <taxon>Fistulinaceae</taxon>
        <taxon>Fistulina</taxon>
    </lineage>
</organism>
<name>A0A0D7ABV7_9AGAR</name>
<evidence type="ECO:0000259" key="2">
    <source>
        <dbReference type="Pfam" id="PF20152"/>
    </source>
</evidence>
<feature type="transmembrane region" description="Helical" evidence="1">
    <location>
        <begin position="32"/>
        <end position="57"/>
    </location>
</feature>
<accession>A0A0D7ABV7</accession>
<gene>
    <name evidence="3" type="ORF">FISHEDRAFT_73673</name>
</gene>
<evidence type="ECO:0000313" key="3">
    <source>
        <dbReference type="EMBL" id="KIY48477.1"/>
    </source>
</evidence>
<dbReference type="AlphaFoldDB" id="A0A0D7ABV7"/>
<keyword evidence="4" id="KW-1185">Reference proteome</keyword>
<feature type="domain" description="DUF6534" evidence="2">
    <location>
        <begin position="154"/>
        <end position="239"/>
    </location>
</feature>
<evidence type="ECO:0000256" key="1">
    <source>
        <dbReference type="SAM" id="Phobius"/>
    </source>
</evidence>
<keyword evidence="1" id="KW-0812">Transmembrane</keyword>
<dbReference type="OrthoDB" id="3263055at2759"/>
<keyword evidence="1" id="KW-1133">Transmembrane helix</keyword>